<name>A0A031WH25_CLODI</name>
<dbReference type="EMBL" id="CAADAN010000004">
    <property type="protein sequence ID" value="VFD31386.1"/>
    <property type="molecule type" value="Genomic_DNA"/>
</dbReference>
<evidence type="ECO:0000313" key="5">
    <source>
        <dbReference type="EMBL" id="HBH2618998.1"/>
    </source>
</evidence>
<dbReference type="EMBL" id="LK933127">
    <property type="protein sequence ID" value="CDT36712.1"/>
    <property type="molecule type" value="Genomic_DNA"/>
</dbReference>
<evidence type="ECO:0000313" key="9">
    <source>
        <dbReference type="Proteomes" id="UP000411588"/>
    </source>
</evidence>
<dbReference type="EMBL" id="LK932509">
    <property type="protein sequence ID" value="CDS86258.1"/>
    <property type="molecule type" value="Genomic_DNA"/>
</dbReference>
<dbReference type="KEGG" id="pdf:CD630DERM_11240"/>
<dbReference type="Proteomes" id="UP000879542">
    <property type="component" value="Unassembled WGS sequence"/>
</dbReference>
<dbReference type="GeneID" id="66353531"/>
<evidence type="ECO:0000313" key="6">
    <source>
        <dbReference type="EMBL" id="SJR78684.1"/>
    </source>
</evidence>
<reference evidence="7 9" key="3">
    <citation type="submission" date="2019-02" db="EMBL/GenBank/DDBJ databases">
        <authorList>
            <consortium name="Pathogen Informatics"/>
        </authorList>
    </citation>
    <scope>NUCLEOTIDE SEQUENCE [LARGE SCALE GENOMIC DNA]</scope>
    <source>
        <strain evidence="7">Clo34</strain>
        <strain evidence="9">clo34</strain>
        <strain evidence="6 8">VRECD0157</strain>
    </source>
</reference>
<dbReference type="CDD" id="cd21109">
    <property type="entry name" value="SPASM"/>
    <property type="match status" value="1"/>
</dbReference>
<gene>
    <name evidence="3" type="ORF">BN1095_450026</name>
    <name evidence="2" type="ORF">BN1096_560026</name>
    <name evidence="1" type="ORF">BN1097_540026</name>
    <name evidence="4" type="ORF">KRM00_000919</name>
    <name evidence="5" type="ORF">KRQ00_000727</name>
    <name evidence="7" type="ORF">SAMEA1402399_01633</name>
    <name evidence="6" type="ORF">SAMEA3375112_00026</name>
</gene>
<reference evidence="1" key="1">
    <citation type="submission" date="2014-07" db="EMBL/GenBank/DDBJ databases">
        <authorList>
            <person name="Monot Marc"/>
        </authorList>
    </citation>
    <scope>NUCLEOTIDE SEQUENCE</scope>
    <source>
        <strain evidence="3">7032989</strain>
        <strain evidence="1">7032994</strain>
    </source>
</reference>
<evidence type="ECO:0000313" key="8">
    <source>
        <dbReference type="Proteomes" id="UP000189137"/>
    </source>
</evidence>
<evidence type="ECO:0000313" key="7">
    <source>
        <dbReference type="EMBL" id="VFD31386.1"/>
    </source>
</evidence>
<evidence type="ECO:0000313" key="1">
    <source>
        <dbReference type="EMBL" id="CDS85752.1"/>
    </source>
</evidence>
<evidence type="ECO:0000313" key="2">
    <source>
        <dbReference type="EMBL" id="CDS86258.1"/>
    </source>
</evidence>
<dbReference type="EMBL" id="LK932392">
    <property type="protein sequence ID" value="CDS85752.1"/>
    <property type="molecule type" value="Genomic_DNA"/>
</dbReference>
<dbReference type="EMBL" id="DAEQIJ010000002">
    <property type="protein sequence ID" value="HBH2618998.1"/>
    <property type="molecule type" value="Genomic_DNA"/>
</dbReference>
<dbReference type="EMBL" id="DAEPXK010000007">
    <property type="protein sequence ID" value="HBH1541459.1"/>
    <property type="molecule type" value="Genomic_DNA"/>
</dbReference>
<organism evidence="1">
    <name type="scientific">Clostridioides difficile</name>
    <name type="common">Peptoclostridium difficile</name>
    <dbReference type="NCBI Taxonomy" id="1496"/>
    <lineage>
        <taxon>Bacteria</taxon>
        <taxon>Bacillati</taxon>
        <taxon>Bacillota</taxon>
        <taxon>Clostridia</taxon>
        <taxon>Peptostreptococcales</taxon>
        <taxon>Peptostreptococcaceae</taxon>
        <taxon>Clostridioides</taxon>
    </lineage>
</organism>
<protein>
    <submittedName>
        <fullName evidence="1">Uncharacterized protein</fullName>
    </submittedName>
</protein>
<accession>A0A031WH25</accession>
<dbReference type="EMBL" id="FUPS01000001">
    <property type="protein sequence ID" value="SJR78684.1"/>
    <property type="molecule type" value="Genomic_DNA"/>
</dbReference>
<dbReference type="Proteomes" id="UP000411588">
    <property type="component" value="Unassembled WGS sequence"/>
</dbReference>
<dbReference type="PATRIC" id="fig|1496.1371.peg.1964"/>
<dbReference type="Proteomes" id="UP000878956">
    <property type="component" value="Unassembled WGS sequence"/>
</dbReference>
<proteinExistence type="predicted"/>
<reference evidence="4" key="2">
    <citation type="journal article" date="2018" name="Genome Biol.">
        <title>SKESA: strategic k-mer extension for scrupulous assemblies.</title>
        <authorList>
            <person name="Souvorov A."/>
            <person name="Agarwala R."/>
            <person name="Lipman D.J."/>
        </authorList>
    </citation>
    <scope>NUCLEOTIDE SEQUENCE</scope>
    <source>
        <strain evidence="5">Clostridioides</strain>
        <strain evidence="4">HN1000</strain>
    </source>
</reference>
<dbReference type="RefSeq" id="WP_003428523.1">
    <property type="nucleotide sequence ID" value="NZ_AP025558.1"/>
</dbReference>
<sequence length="326" mass="38638">MGDTSRFYESVKNKYPKLKDGTRVHLWPKENIIIGPIYDEEDGYKKSIGNVDSLSWKQIVILAECDGKNTTDDIINILSNRYRNIHNMKEKVMEFFMFYENVYLTFEDDIQTLSSVFEITGNKSYITPLYFTIEIDGDNNTNDYFSEITSLLNCMYEKGCRFIEVIGEDILKNKSMREIFQYMLDHFDLIVVTKDSFTIDRSLIKELDNYRHKVIWKVYSKNDDTRIKLKEDIKITSLIKRGHTVVRGDREKAIKIEDMRFKDTKERFSKYGAEWSHLYISSDGSVKSYSFQKDKRIYLGNIFNNSVEEIFLEMQNKIDKLEIVYQ</sequence>
<evidence type="ECO:0000313" key="3">
    <source>
        <dbReference type="EMBL" id="CDT36712.1"/>
    </source>
</evidence>
<reference evidence="4" key="4">
    <citation type="submission" date="2021-06" db="EMBL/GenBank/DDBJ databases">
        <authorList>
            <consortium name="NCBI Pathogen Detection Project"/>
        </authorList>
    </citation>
    <scope>NUCLEOTIDE SEQUENCE</scope>
    <source>
        <strain evidence="5">Clostridioides</strain>
        <strain evidence="4">HN1000</strain>
    </source>
</reference>
<dbReference type="Proteomes" id="UP000189137">
    <property type="component" value="Unassembled WGS sequence"/>
</dbReference>
<evidence type="ECO:0000313" key="4">
    <source>
        <dbReference type="EMBL" id="HBH1541459.1"/>
    </source>
</evidence>
<dbReference type="InterPro" id="IPR013785">
    <property type="entry name" value="Aldolase_TIM"/>
</dbReference>
<dbReference type="Gene3D" id="3.20.20.70">
    <property type="entry name" value="Aldolase class I"/>
    <property type="match status" value="1"/>
</dbReference>
<dbReference type="AlphaFoldDB" id="A0A031WH25"/>